<dbReference type="PANTHER" id="PTHR30036:SF7">
    <property type="entry name" value="ABC TRANSPORTER PERIPLASMIC-BINDING PROTEIN YPHF"/>
    <property type="match status" value="1"/>
</dbReference>
<reference evidence="5" key="1">
    <citation type="journal article" date="2019" name="Int. J. Syst. Evol. Microbiol.">
        <title>The Global Catalogue of Microorganisms (GCM) 10K type strain sequencing project: providing services to taxonomists for standard genome sequencing and annotation.</title>
        <authorList>
            <consortium name="The Broad Institute Genomics Platform"/>
            <consortium name="The Broad Institute Genome Sequencing Center for Infectious Disease"/>
            <person name="Wu L."/>
            <person name="Ma J."/>
        </authorList>
    </citation>
    <scope>NUCLEOTIDE SEQUENCE [LARGE SCALE GENOMIC DNA]</scope>
    <source>
        <strain evidence="5">TBRC 1276</strain>
    </source>
</reference>
<sequence>MPSIDPPRRSLALLFALVVALAGCSTGQEDDAGAGAKAQKGEIRIGAVMFARDLEFWQLVEAGMRDAARSAGVKINVEVSNRQLATEAQLVDTLHARGDNVLVIAPLDNSASVATLRKADQYGMTVVQYNSKASEETFTHFVGVDNAELGRSVGKLAKEYVDAELGGRAKMALLTGDTEPNGTVRKNAFLKEVPGGKVATTAEAVGSPEAGAKAFETVLQSNPDIDVVWAWNGAAMQGAAVAAQRHKSKVKIFGIDMSKQVAQIMRAPGSPVQAVADQHAYDVGKESVTLAIKAAKGAGAAATGVPPATYSAGDAKAIDAFLAELGKAGAK</sequence>
<name>A0ABV8G5P4_9ACTN</name>
<keyword evidence="5" id="KW-1185">Reference proteome</keyword>
<comment type="caution">
    <text evidence="4">The sequence shown here is derived from an EMBL/GenBank/DDBJ whole genome shotgun (WGS) entry which is preliminary data.</text>
</comment>
<dbReference type="RefSeq" id="WP_379529361.1">
    <property type="nucleotide sequence ID" value="NZ_JBHSBI010000009.1"/>
</dbReference>
<evidence type="ECO:0000259" key="3">
    <source>
        <dbReference type="Pfam" id="PF13407"/>
    </source>
</evidence>
<accession>A0ABV8G5P4</accession>
<organism evidence="4 5">
    <name type="scientific">Nonomuraea purpurea</name>
    <dbReference type="NCBI Taxonomy" id="1849276"/>
    <lineage>
        <taxon>Bacteria</taxon>
        <taxon>Bacillati</taxon>
        <taxon>Actinomycetota</taxon>
        <taxon>Actinomycetes</taxon>
        <taxon>Streptosporangiales</taxon>
        <taxon>Streptosporangiaceae</taxon>
        <taxon>Nonomuraea</taxon>
    </lineage>
</organism>
<evidence type="ECO:0000313" key="5">
    <source>
        <dbReference type="Proteomes" id="UP001595851"/>
    </source>
</evidence>
<evidence type="ECO:0000256" key="1">
    <source>
        <dbReference type="ARBA" id="ARBA00004196"/>
    </source>
</evidence>
<feature type="domain" description="Periplasmic binding protein" evidence="3">
    <location>
        <begin position="45"/>
        <end position="297"/>
    </location>
</feature>
<dbReference type="InterPro" id="IPR050555">
    <property type="entry name" value="Bact_Solute-Bind_Prot2"/>
</dbReference>
<proteinExistence type="inferred from homology"/>
<protein>
    <submittedName>
        <fullName evidence="4">Sugar ABC transporter substrate-binding protein</fullName>
    </submittedName>
</protein>
<dbReference type="SUPFAM" id="SSF53822">
    <property type="entry name" value="Periplasmic binding protein-like I"/>
    <property type="match status" value="1"/>
</dbReference>
<comment type="similarity">
    <text evidence="2">Belongs to the bacterial solute-binding protein 2 family.</text>
</comment>
<dbReference type="InterPro" id="IPR028082">
    <property type="entry name" value="Peripla_BP_I"/>
</dbReference>
<comment type="subcellular location">
    <subcellularLocation>
        <location evidence="1">Cell envelope</location>
    </subcellularLocation>
</comment>
<evidence type="ECO:0000313" key="4">
    <source>
        <dbReference type="EMBL" id="MFC4009306.1"/>
    </source>
</evidence>
<dbReference type="InterPro" id="IPR025997">
    <property type="entry name" value="SBP_2_dom"/>
</dbReference>
<evidence type="ECO:0000256" key="2">
    <source>
        <dbReference type="ARBA" id="ARBA00007639"/>
    </source>
</evidence>
<dbReference type="PANTHER" id="PTHR30036">
    <property type="entry name" value="D-XYLOSE-BINDING PERIPLASMIC PROTEIN"/>
    <property type="match status" value="1"/>
</dbReference>
<dbReference type="Pfam" id="PF13407">
    <property type="entry name" value="Peripla_BP_4"/>
    <property type="match status" value="1"/>
</dbReference>
<dbReference type="EMBL" id="JBHSBI010000009">
    <property type="protein sequence ID" value="MFC4009306.1"/>
    <property type="molecule type" value="Genomic_DNA"/>
</dbReference>
<dbReference type="Gene3D" id="3.40.50.2300">
    <property type="match status" value="2"/>
</dbReference>
<gene>
    <name evidence="4" type="ORF">ACFOY2_18890</name>
</gene>
<dbReference type="Proteomes" id="UP001595851">
    <property type="component" value="Unassembled WGS sequence"/>
</dbReference>